<feature type="coiled-coil region" evidence="1">
    <location>
        <begin position="368"/>
        <end position="406"/>
    </location>
</feature>
<protein>
    <submittedName>
        <fullName evidence="3">Uncharacterized protein</fullName>
    </submittedName>
</protein>
<feature type="compositionally biased region" description="Low complexity" evidence="2">
    <location>
        <begin position="218"/>
        <end position="238"/>
    </location>
</feature>
<feature type="region of interest" description="Disordered" evidence="2">
    <location>
        <begin position="168"/>
        <end position="243"/>
    </location>
</feature>
<dbReference type="AlphaFoldDB" id="A0A6A5TYA5"/>
<evidence type="ECO:0000313" key="3">
    <source>
        <dbReference type="EMBL" id="KAF1955676.1"/>
    </source>
</evidence>
<keyword evidence="1" id="KW-0175">Coiled coil</keyword>
<sequence length="443" mass="49433">MVNADPAAPTVTAEIIIELLQEHTGNATLPQSDLLHWHILSSKPALYGIRRHLLVGYLNRRSVYAISNPTLARAPLSLYQVLNPLDRKEVYNYEFQEQIQFLEPFKTIWTQNMSDWGAQQVRAYMKAAFILRYPKVKCQMKFSTSFRGLFSSIISILQRNPSEAAYGVNSRAGGNKTSGADTAAIDNPAVDTQHPSLKTACSRNEAVNPYMEDRRRSSVTSLSSSTSGSTMSSPSPQRQPEEPTISHALRADTPAASSFVPINGKAPVAKMVAEVDTKTLKRAIHHPSAGEPSSLKPAAPTQHAKTNERRPEEPDSIILSPMESLTPSPSPTSPPTRPAKQPPFKAYFTAWDRRENAKTKQIATVSKIKQIENEAREIRRKFDAQIKEKEAEKKVQEMAYEAEVREEKRMGQYMEIVRGGLSGSEGFQLGMLAERRAKRQKRC</sequence>
<dbReference type="Proteomes" id="UP000800035">
    <property type="component" value="Unassembled WGS sequence"/>
</dbReference>
<evidence type="ECO:0000256" key="2">
    <source>
        <dbReference type="SAM" id="MobiDB-lite"/>
    </source>
</evidence>
<feature type="compositionally biased region" description="Pro residues" evidence="2">
    <location>
        <begin position="328"/>
        <end position="341"/>
    </location>
</feature>
<feature type="compositionally biased region" description="Polar residues" evidence="2">
    <location>
        <begin position="193"/>
        <end position="202"/>
    </location>
</feature>
<proteinExistence type="predicted"/>
<dbReference type="EMBL" id="ML976993">
    <property type="protein sequence ID" value="KAF1955676.1"/>
    <property type="molecule type" value="Genomic_DNA"/>
</dbReference>
<keyword evidence="4" id="KW-1185">Reference proteome</keyword>
<reference evidence="3" key="1">
    <citation type="journal article" date="2020" name="Stud. Mycol.">
        <title>101 Dothideomycetes genomes: a test case for predicting lifestyles and emergence of pathogens.</title>
        <authorList>
            <person name="Haridas S."/>
            <person name="Albert R."/>
            <person name="Binder M."/>
            <person name="Bloem J."/>
            <person name="Labutti K."/>
            <person name="Salamov A."/>
            <person name="Andreopoulos B."/>
            <person name="Baker S."/>
            <person name="Barry K."/>
            <person name="Bills G."/>
            <person name="Bluhm B."/>
            <person name="Cannon C."/>
            <person name="Castanera R."/>
            <person name="Culley D."/>
            <person name="Daum C."/>
            <person name="Ezra D."/>
            <person name="Gonzalez J."/>
            <person name="Henrissat B."/>
            <person name="Kuo A."/>
            <person name="Liang C."/>
            <person name="Lipzen A."/>
            <person name="Lutzoni F."/>
            <person name="Magnuson J."/>
            <person name="Mondo S."/>
            <person name="Nolan M."/>
            <person name="Ohm R."/>
            <person name="Pangilinan J."/>
            <person name="Park H.-J."/>
            <person name="Ramirez L."/>
            <person name="Alfaro M."/>
            <person name="Sun H."/>
            <person name="Tritt A."/>
            <person name="Yoshinaga Y."/>
            <person name="Zwiers L.-H."/>
            <person name="Turgeon B."/>
            <person name="Goodwin S."/>
            <person name="Spatafora J."/>
            <person name="Crous P."/>
            <person name="Grigoriev I."/>
        </authorList>
    </citation>
    <scope>NUCLEOTIDE SEQUENCE</scope>
    <source>
        <strain evidence="3">CBS 675.92</strain>
    </source>
</reference>
<name>A0A6A5TYA5_9PLEO</name>
<organism evidence="3 4">
    <name type="scientific">Byssothecium circinans</name>
    <dbReference type="NCBI Taxonomy" id="147558"/>
    <lineage>
        <taxon>Eukaryota</taxon>
        <taxon>Fungi</taxon>
        <taxon>Dikarya</taxon>
        <taxon>Ascomycota</taxon>
        <taxon>Pezizomycotina</taxon>
        <taxon>Dothideomycetes</taxon>
        <taxon>Pleosporomycetidae</taxon>
        <taxon>Pleosporales</taxon>
        <taxon>Massarineae</taxon>
        <taxon>Massarinaceae</taxon>
        <taxon>Byssothecium</taxon>
    </lineage>
</organism>
<accession>A0A6A5TYA5</accession>
<evidence type="ECO:0000256" key="1">
    <source>
        <dbReference type="SAM" id="Coils"/>
    </source>
</evidence>
<gene>
    <name evidence="3" type="ORF">CC80DRAFT_548757</name>
</gene>
<feature type="region of interest" description="Disordered" evidence="2">
    <location>
        <begin position="286"/>
        <end position="343"/>
    </location>
</feature>
<evidence type="ECO:0000313" key="4">
    <source>
        <dbReference type="Proteomes" id="UP000800035"/>
    </source>
</evidence>